<dbReference type="PANTHER" id="PTHR28037">
    <property type="entry name" value="ALCOHOL O-ACETYLTRANSFERASE 1-RELATED"/>
    <property type="match status" value="1"/>
</dbReference>
<feature type="region of interest" description="Disordered" evidence="1">
    <location>
        <begin position="254"/>
        <end position="285"/>
    </location>
</feature>
<evidence type="ECO:0000313" key="5">
    <source>
        <dbReference type="Proteomes" id="UP000320475"/>
    </source>
</evidence>
<reference evidence="4 5" key="1">
    <citation type="journal article" date="2019" name="Sci. Rep.">
        <title>Comparative genomics of chytrid fungi reveal insights into the obligate biotrophic and pathogenic lifestyle of Synchytrium endobioticum.</title>
        <authorList>
            <person name="van de Vossenberg B.T.L.H."/>
            <person name="Warris S."/>
            <person name="Nguyen H.D.T."/>
            <person name="van Gent-Pelzer M.P.E."/>
            <person name="Joly D.L."/>
            <person name="van de Geest H.C."/>
            <person name="Bonants P.J.M."/>
            <person name="Smith D.S."/>
            <person name="Levesque C.A."/>
            <person name="van der Lee T.A.J."/>
        </authorList>
    </citation>
    <scope>NUCLEOTIDE SEQUENCE [LARGE SCALE GENOMIC DNA]</scope>
    <source>
        <strain evidence="3 5">LEV6574</strain>
        <strain evidence="2 4">MB42</strain>
    </source>
</reference>
<evidence type="ECO:0000313" key="2">
    <source>
        <dbReference type="EMBL" id="TPX32662.1"/>
    </source>
</evidence>
<dbReference type="EMBL" id="QEAN01000563">
    <property type="protein sequence ID" value="TPX32662.1"/>
    <property type="molecule type" value="Genomic_DNA"/>
</dbReference>
<evidence type="ECO:0000256" key="1">
    <source>
        <dbReference type="SAM" id="MobiDB-lite"/>
    </source>
</evidence>
<dbReference type="PANTHER" id="PTHR28037:SF1">
    <property type="entry name" value="ALCOHOL O-ACETYLTRANSFERASE 1-RELATED"/>
    <property type="match status" value="1"/>
</dbReference>
<feature type="compositionally biased region" description="Low complexity" evidence="1">
    <location>
        <begin position="914"/>
        <end position="924"/>
    </location>
</feature>
<feature type="region of interest" description="Disordered" evidence="1">
    <location>
        <begin position="1"/>
        <end position="43"/>
    </location>
</feature>
<accession>A0A507D8R7</accession>
<feature type="compositionally biased region" description="Basic and acidic residues" evidence="1">
    <location>
        <begin position="8"/>
        <end position="17"/>
    </location>
</feature>
<sequence>MPVLADHQPTRDNHDMPTKSSEPVASTSTTAPNRPRPPPRRRTHIALRGVFPKRKAKPCIEPDGLGVVERVFYNIKPGKPQVIMGCAIRLKNPAIFPHISPERILELIKIAASAHYRLCISLDPQTLRGIHLADTAADLPISYRVVDREKEDTWQEVVLQDINTNFDLKDITKPLWRVSLVMPKQAADSNCVNAEPNEAESASLCPRQVPVSAANSIRVAQKTTSHHHIIHLPPIDESISASDATDAPTIVNQITSNKVHDDRELSNPKGKSVGPGGPWSPPLAVPTTIVQTLTNSEIVTNPVNSNISEASLVANSSSTTTPRRRRLSRPALSHSLSRFFTAPAGLTLPTRSHMQRPTSQHQTREWTVGNWKVEWPGGQPFPRLVRVNPEESVEMLQQPEPPADGDPIELLFTFNHLLGDGLSMWAFMRSFFDIATPDRLSPGFSLNLKDFPCEKVPPPLIDNLLRPNVLEITPIAFGMVRRFITRRGHHTFRGRTKSSMSGLKLSARNTNPVDGSAVASSSNENMVANDNVSLDDLDNTAVNMLNHNDTKEQIHNIRHCKPTSSSHRVPLAEEADERIELGPEMASPLDPLGPPAEPLFTLPSNGKTRARFLSLDHDFTEALRKKCNSEKTTVAAAVVVAALSAVRTLAETMPAYANGKRSLPTRQGWVVTSSVRHLLPNHTSLYGGERAEDPSLKIFGGYGGSIFNNNLRFVDGHDFWERCRRVKRDIRLSYRTSIMRMKLVNWCFRHQSVWEWINKRANLSKLSRAYSVELANLGAWDAPCALSGVGESDPRFRLAGFSGILNSSFDGVRGLFCIGTMSLSGAMSITVAYDVGAVLEQDADLFVSTFLGVLHRAAKAPGKLTVKKARLDVGTIPRPRVINGYVVTDKPETDSGIDTVNVLSMQAAQDDDISSNNNNNNNDNGQTLPTGEAPSK</sequence>
<name>A0A507D8R7_9FUNG</name>
<organism evidence="3 5">
    <name type="scientific">Synchytrium endobioticum</name>
    <dbReference type="NCBI Taxonomy" id="286115"/>
    <lineage>
        <taxon>Eukaryota</taxon>
        <taxon>Fungi</taxon>
        <taxon>Fungi incertae sedis</taxon>
        <taxon>Chytridiomycota</taxon>
        <taxon>Chytridiomycota incertae sedis</taxon>
        <taxon>Chytridiomycetes</taxon>
        <taxon>Synchytriales</taxon>
        <taxon>Synchytriaceae</taxon>
        <taxon>Synchytrium</taxon>
    </lineage>
</organism>
<protein>
    <submittedName>
        <fullName evidence="3">Uncharacterized protein</fullName>
    </submittedName>
</protein>
<dbReference type="AlphaFoldDB" id="A0A507D8R7"/>
<evidence type="ECO:0000313" key="4">
    <source>
        <dbReference type="Proteomes" id="UP000317494"/>
    </source>
</evidence>
<comment type="caution">
    <text evidence="3">The sequence shown here is derived from an EMBL/GenBank/DDBJ whole genome shotgun (WGS) entry which is preliminary data.</text>
</comment>
<dbReference type="EMBL" id="QEAM01000065">
    <property type="protein sequence ID" value="TPX47923.1"/>
    <property type="molecule type" value="Genomic_DNA"/>
</dbReference>
<dbReference type="OrthoDB" id="2150604at2759"/>
<dbReference type="Proteomes" id="UP000320475">
    <property type="component" value="Unassembled WGS sequence"/>
</dbReference>
<gene>
    <name evidence="3" type="ORF">SeLEV6574_g02378</name>
    <name evidence="2" type="ORF">SeMB42_g07590</name>
</gene>
<feature type="compositionally biased region" description="Polar residues" evidence="1">
    <location>
        <begin position="497"/>
        <end position="521"/>
    </location>
</feature>
<keyword evidence="4" id="KW-1185">Reference proteome</keyword>
<feature type="region of interest" description="Disordered" evidence="1">
    <location>
        <begin position="494"/>
        <end position="521"/>
    </location>
</feature>
<evidence type="ECO:0000313" key="3">
    <source>
        <dbReference type="EMBL" id="TPX47923.1"/>
    </source>
</evidence>
<dbReference type="VEuPathDB" id="FungiDB:SeMB42_g07590"/>
<proteinExistence type="predicted"/>
<dbReference type="InterPro" id="IPR052058">
    <property type="entry name" value="Alcohol_O-acetyltransferase"/>
</dbReference>
<feature type="region of interest" description="Disordered" evidence="1">
    <location>
        <begin position="911"/>
        <end position="936"/>
    </location>
</feature>
<feature type="compositionally biased region" description="Polar residues" evidence="1">
    <location>
        <begin position="18"/>
        <end position="31"/>
    </location>
</feature>
<dbReference type="Proteomes" id="UP000317494">
    <property type="component" value="Unassembled WGS sequence"/>
</dbReference>